<gene>
    <name evidence="4" type="ORF">ACFSKO_18010</name>
</gene>
<evidence type="ECO:0000256" key="1">
    <source>
        <dbReference type="ARBA" id="ARBA00022801"/>
    </source>
</evidence>
<dbReference type="Pfam" id="PF14436">
    <property type="entry name" value="EndoU_bacteria"/>
    <property type="match status" value="1"/>
</dbReference>
<dbReference type="InterPro" id="IPR029501">
    <property type="entry name" value="EndoU_bac"/>
</dbReference>
<feature type="signal peptide" evidence="2">
    <location>
        <begin position="1"/>
        <end position="22"/>
    </location>
</feature>
<dbReference type="EMBL" id="JBHUII010000011">
    <property type="protein sequence ID" value="MFD2207517.1"/>
    <property type="molecule type" value="Genomic_DNA"/>
</dbReference>
<evidence type="ECO:0000313" key="4">
    <source>
        <dbReference type="EMBL" id="MFD2207517.1"/>
    </source>
</evidence>
<protein>
    <submittedName>
        <fullName evidence="4">EndoU domain-containing protein</fullName>
    </submittedName>
</protein>
<proteinExistence type="predicted"/>
<organism evidence="4 5">
    <name type="scientific">Kiloniella antarctica</name>
    <dbReference type="NCBI Taxonomy" id="1550907"/>
    <lineage>
        <taxon>Bacteria</taxon>
        <taxon>Pseudomonadati</taxon>
        <taxon>Pseudomonadota</taxon>
        <taxon>Alphaproteobacteria</taxon>
        <taxon>Rhodospirillales</taxon>
        <taxon>Kiloniellaceae</taxon>
        <taxon>Kiloniella</taxon>
    </lineage>
</organism>
<feature type="chain" id="PRO_5046558722" evidence="2">
    <location>
        <begin position="23"/>
        <end position="217"/>
    </location>
</feature>
<evidence type="ECO:0000256" key="2">
    <source>
        <dbReference type="SAM" id="SignalP"/>
    </source>
</evidence>
<keyword evidence="5" id="KW-1185">Reference proteome</keyword>
<feature type="domain" description="Bacterial EndoU nuclease" evidence="3">
    <location>
        <begin position="122"/>
        <end position="203"/>
    </location>
</feature>
<name>A0ABW5BNL6_9PROT</name>
<evidence type="ECO:0000313" key="5">
    <source>
        <dbReference type="Proteomes" id="UP001597294"/>
    </source>
</evidence>
<dbReference type="InterPro" id="IPR037227">
    <property type="entry name" value="EndoU-like"/>
</dbReference>
<dbReference type="Proteomes" id="UP001597294">
    <property type="component" value="Unassembled WGS sequence"/>
</dbReference>
<keyword evidence="1" id="KW-0378">Hydrolase</keyword>
<evidence type="ECO:0000259" key="3">
    <source>
        <dbReference type="Pfam" id="PF14436"/>
    </source>
</evidence>
<comment type="caution">
    <text evidence="4">The sequence shown here is derived from an EMBL/GenBank/DDBJ whole genome shotgun (WGS) entry which is preliminary data.</text>
</comment>
<reference evidence="5" key="1">
    <citation type="journal article" date="2019" name="Int. J. Syst. Evol. Microbiol.">
        <title>The Global Catalogue of Microorganisms (GCM) 10K type strain sequencing project: providing services to taxonomists for standard genome sequencing and annotation.</title>
        <authorList>
            <consortium name="The Broad Institute Genomics Platform"/>
            <consortium name="The Broad Institute Genome Sequencing Center for Infectious Disease"/>
            <person name="Wu L."/>
            <person name="Ma J."/>
        </authorList>
    </citation>
    <scope>NUCLEOTIDE SEQUENCE [LARGE SCALE GENOMIC DNA]</scope>
    <source>
        <strain evidence="5">CGMCC 4.7192</strain>
    </source>
</reference>
<keyword evidence="2" id="KW-0732">Signal</keyword>
<accession>A0ABW5BNL6</accession>
<sequence>MMRIITVQMIMLFLLLPMSVGAQSFQSFFDTQNEKINDPTPHAPIITKIGHEVLRLCGDWESAVSQVEFLKMLSGKHGDELLNLLQIRMNNDGLSLNVMRGILYKDNGERLKIDFTKIWFDANGFRHIFCGEPKANKVAGLHYRGRYLQMQEEGWGGIDLSCHRMQISQPVYTIGIFYQRPNKSKRRSCVKGYSHSLDAEELFLLRLQLPIYWRLKP</sequence>
<dbReference type="RefSeq" id="WP_380254460.1">
    <property type="nucleotide sequence ID" value="NZ_JBHUII010000011.1"/>
</dbReference>
<dbReference type="SUPFAM" id="SSF142877">
    <property type="entry name" value="EndoU-like"/>
    <property type="match status" value="1"/>
</dbReference>